<feature type="compositionally biased region" description="Polar residues" evidence="9">
    <location>
        <begin position="920"/>
        <end position="939"/>
    </location>
</feature>
<dbReference type="InterPro" id="IPR027806">
    <property type="entry name" value="HARBI1_dom"/>
</dbReference>
<evidence type="ECO:0000256" key="5">
    <source>
        <dbReference type="ARBA" id="ARBA00022833"/>
    </source>
</evidence>
<dbReference type="InterPro" id="IPR008906">
    <property type="entry name" value="HATC_C_dom"/>
</dbReference>
<dbReference type="PANTHER" id="PTHR32166">
    <property type="entry name" value="OSJNBA0013A04.12 PROTEIN"/>
    <property type="match status" value="1"/>
</dbReference>
<feature type="domain" description="BED-type" evidence="10">
    <location>
        <begin position="232"/>
        <end position="290"/>
    </location>
</feature>
<feature type="compositionally biased region" description="Basic residues" evidence="9">
    <location>
        <begin position="946"/>
        <end position="960"/>
    </location>
</feature>
<evidence type="ECO:0000256" key="3">
    <source>
        <dbReference type="ARBA" id="ARBA00022723"/>
    </source>
</evidence>
<organism evidence="11 12">
    <name type="scientific">Oryza sativa subsp. japonica</name>
    <name type="common">Rice</name>
    <dbReference type="NCBI Taxonomy" id="39947"/>
    <lineage>
        <taxon>Eukaryota</taxon>
        <taxon>Viridiplantae</taxon>
        <taxon>Streptophyta</taxon>
        <taxon>Embryophyta</taxon>
        <taxon>Tracheophyta</taxon>
        <taxon>Spermatophyta</taxon>
        <taxon>Magnoliopsida</taxon>
        <taxon>Liliopsida</taxon>
        <taxon>Poales</taxon>
        <taxon>Poaceae</taxon>
        <taxon>BOP clade</taxon>
        <taxon>Oryzoideae</taxon>
        <taxon>Oryzeae</taxon>
        <taxon>Oryzinae</taxon>
        <taxon>Oryza</taxon>
        <taxon>Oryza sativa</taxon>
    </lineage>
</organism>
<comment type="subcellular location">
    <subcellularLocation>
        <location evidence="2">Nucleus</location>
    </subcellularLocation>
</comment>
<evidence type="ECO:0000313" key="11">
    <source>
        <dbReference type="EMBL" id="AAS98495.1"/>
    </source>
</evidence>
<keyword evidence="6" id="KW-0238">DNA-binding</keyword>
<evidence type="ECO:0000256" key="9">
    <source>
        <dbReference type="SAM" id="MobiDB-lite"/>
    </source>
</evidence>
<evidence type="ECO:0000256" key="8">
    <source>
        <dbReference type="PROSITE-ProRule" id="PRU00027"/>
    </source>
</evidence>
<evidence type="ECO:0000256" key="4">
    <source>
        <dbReference type="ARBA" id="ARBA00022771"/>
    </source>
</evidence>
<keyword evidence="7" id="KW-0539">Nucleus</keyword>
<dbReference type="InterPro" id="IPR058353">
    <property type="entry name" value="DUF8040"/>
</dbReference>
<dbReference type="HOGENOM" id="CLU_016471_3_1_1"/>
<evidence type="ECO:0000256" key="6">
    <source>
        <dbReference type="ARBA" id="ARBA00023125"/>
    </source>
</evidence>
<dbReference type="Pfam" id="PF04937">
    <property type="entry name" value="DUF659"/>
    <property type="match status" value="1"/>
</dbReference>
<feature type="region of interest" description="Disordered" evidence="9">
    <location>
        <begin position="302"/>
        <end position="370"/>
    </location>
</feature>
<gene>
    <name evidence="11" type="primary">OSJNBa0042F15.17</name>
</gene>
<evidence type="ECO:0000256" key="7">
    <source>
        <dbReference type="ARBA" id="ARBA00023242"/>
    </source>
</evidence>
<dbReference type="AlphaFoldDB" id="Q75G98"/>
<evidence type="ECO:0000313" key="12">
    <source>
        <dbReference type="Proteomes" id="UP000000763"/>
    </source>
</evidence>
<dbReference type="Pfam" id="PF05699">
    <property type="entry name" value="Dimer_Tnp_hAT"/>
    <property type="match status" value="1"/>
</dbReference>
<dbReference type="PANTHER" id="PTHR32166:SF74">
    <property type="entry name" value="OS05G0256350 PROTEIN"/>
    <property type="match status" value="1"/>
</dbReference>
<dbReference type="EMBL" id="AC145396">
    <property type="protein sequence ID" value="AAS98495.1"/>
    <property type="molecule type" value="Genomic_DNA"/>
</dbReference>
<reference evidence="12" key="2">
    <citation type="journal article" date="2008" name="Nucleic Acids Res.">
        <title>The rice annotation project database (RAP-DB): 2008 update.</title>
        <authorList>
            <consortium name="The rice annotation project (RAP)"/>
        </authorList>
    </citation>
    <scope>GENOME REANNOTATION</scope>
    <source>
        <strain evidence="12">cv. Nipponbare</strain>
    </source>
</reference>
<dbReference type="InterPro" id="IPR003656">
    <property type="entry name" value="Znf_BED"/>
</dbReference>
<keyword evidence="5" id="KW-0862">Zinc</keyword>
<feature type="region of interest" description="Disordered" evidence="9">
    <location>
        <begin position="916"/>
        <end position="1005"/>
    </location>
</feature>
<dbReference type="Pfam" id="PF13359">
    <property type="entry name" value="DDE_Tnp_4"/>
    <property type="match status" value="1"/>
</dbReference>
<keyword evidence="3" id="KW-0479">Metal-binding</keyword>
<evidence type="ECO:0000256" key="1">
    <source>
        <dbReference type="ARBA" id="ARBA00001968"/>
    </source>
</evidence>
<accession>Q75G98</accession>
<reference evidence="12" key="1">
    <citation type="journal article" date="2005" name="Nature">
        <title>The map-based sequence of the rice genome.</title>
        <authorList>
            <consortium name="International rice genome sequencing project (IRGSP)"/>
            <person name="Matsumoto T."/>
            <person name="Wu J."/>
            <person name="Kanamori H."/>
            <person name="Katayose Y."/>
            <person name="Fujisawa M."/>
            <person name="Namiki N."/>
            <person name="Mizuno H."/>
            <person name="Yamamoto K."/>
            <person name="Antonio B.A."/>
            <person name="Baba T."/>
            <person name="Sakata K."/>
            <person name="Nagamura Y."/>
            <person name="Aoki H."/>
            <person name="Arikawa K."/>
            <person name="Arita K."/>
            <person name="Bito T."/>
            <person name="Chiden Y."/>
            <person name="Fujitsuka N."/>
            <person name="Fukunaka R."/>
            <person name="Hamada M."/>
            <person name="Harada C."/>
            <person name="Hayashi A."/>
            <person name="Hijishita S."/>
            <person name="Honda M."/>
            <person name="Hosokawa S."/>
            <person name="Ichikawa Y."/>
            <person name="Idonuma A."/>
            <person name="Iijima M."/>
            <person name="Ikeda M."/>
            <person name="Ikeno M."/>
            <person name="Ito K."/>
            <person name="Ito S."/>
            <person name="Ito T."/>
            <person name="Ito Y."/>
            <person name="Ito Y."/>
            <person name="Iwabuchi A."/>
            <person name="Kamiya K."/>
            <person name="Karasawa W."/>
            <person name="Kurita K."/>
            <person name="Katagiri S."/>
            <person name="Kikuta A."/>
            <person name="Kobayashi H."/>
            <person name="Kobayashi N."/>
            <person name="Machita K."/>
            <person name="Maehara T."/>
            <person name="Masukawa M."/>
            <person name="Mizubayashi T."/>
            <person name="Mukai Y."/>
            <person name="Nagasaki H."/>
            <person name="Nagata Y."/>
            <person name="Naito S."/>
            <person name="Nakashima M."/>
            <person name="Nakama Y."/>
            <person name="Nakamichi Y."/>
            <person name="Nakamura M."/>
            <person name="Meguro A."/>
            <person name="Negishi M."/>
            <person name="Ohta I."/>
            <person name="Ohta T."/>
            <person name="Okamoto M."/>
            <person name="Ono N."/>
            <person name="Saji S."/>
            <person name="Sakaguchi M."/>
            <person name="Sakai K."/>
            <person name="Shibata M."/>
            <person name="Shimokawa T."/>
            <person name="Song J."/>
            <person name="Takazaki Y."/>
            <person name="Terasawa K."/>
            <person name="Tsugane M."/>
            <person name="Tsuji K."/>
            <person name="Ueda S."/>
            <person name="Waki K."/>
            <person name="Yamagata H."/>
            <person name="Yamamoto M."/>
            <person name="Yamamoto S."/>
            <person name="Yamane H."/>
            <person name="Yoshiki S."/>
            <person name="Yoshihara R."/>
            <person name="Yukawa K."/>
            <person name="Zhong H."/>
            <person name="Yano M."/>
            <person name="Yuan Q."/>
            <person name="Ouyang S."/>
            <person name="Liu J."/>
            <person name="Jones K.M."/>
            <person name="Gansberger K."/>
            <person name="Moffat K."/>
            <person name="Hill J."/>
            <person name="Bera J."/>
            <person name="Fadrosh D."/>
            <person name="Jin S."/>
            <person name="Johri S."/>
            <person name="Kim M."/>
            <person name="Overton L."/>
            <person name="Reardon M."/>
            <person name="Tsitrin T."/>
            <person name="Vuong H."/>
            <person name="Weaver B."/>
            <person name="Ciecko A."/>
            <person name="Tallon L."/>
            <person name="Jackson J."/>
            <person name="Pai G."/>
            <person name="Aken S.V."/>
            <person name="Utterback T."/>
            <person name="Reidmuller S."/>
            <person name="Feldblyum T."/>
            <person name="Hsiao J."/>
            <person name="Zismann V."/>
            <person name="Iobst S."/>
            <person name="de Vazeille A.R."/>
            <person name="Buell C.R."/>
            <person name="Ying K."/>
            <person name="Li Y."/>
            <person name="Lu T."/>
            <person name="Huang Y."/>
            <person name="Zhao Q."/>
            <person name="Feng Q."/>
            <person name="Zhang L."/>
            <person name="Zhu J."/>
            <person name="Weng Q."/>
            <person name="Mu J."/>
            <person name="Lu Y."/>
            <person name="Fan D."/>
            <person name="Liu Y."/>
            <person name="Guan J."/>
            <person name="Zhang Y."/>
            <person name="Yu S."/>
            <person name="Liu X."/>
            <person name="Zhang Y."/>
            <person name="Hong G."/>
            <person name="Han B."/>
            <person name="Choisne N."/>
            <person name="Demange N."/>
            <person name="Orjeda G."/>
            <person name="Samain S."/>
            <person name="Cattolico L."/>
            <person name="Pelletier E."/>
            <person name="Couloux A."/>
            <person name="Segurens B."/>
            <person name="Wincker P."/>
            <person name="D'Hont A."/>
            <person name="Scarpelli C."/>
            <person name="Weissenbach J."/>
            <person name="Salanoubat M."/>
            <person name="Quetier F."/>
            <person name="Yu Y."/>
            <person name="Kim H.R."/>
            <person name="Rambo T."/>
            <person name="Currie J."/>
            <person name="Collura K."/>
            <person name="Luo M."/>
            <person name="Yang T."/>
            <person name="Ammiraju J.S.S."/>
            <person name="Engler F."/>
            <person name="Soderlund C."/>
            <person name="Wing R.A."/>
            <person name="Palmer L.E."/>
            <person name="de la Bastide M."/>
            <person name="Spiegel L."/>
            <person name="Nascimento L."/>
            <person name="Zutavern T."/>
            <person name="O'Shaughnessy A."/>
            <person name="Dike S."/>
            <person name="Dedhia N."/>
            <person name="Preston R."/>
            <person name="Balija V."/>
            <person name="McCombie W.R."/>
            <person name="Chow T."/>
            <person name="Chen H."/>
            <person name="Chung M."/>
            <person name="Chen C."/>
            <person name="Shaw J."/>
            <person name="Wu H."/>
            <person name="Hsiao K."/>
            <person name="Chao Y."/>
            <person name="Chu M."/>
            <person name="Cheng C."/>
            <person name="Hour A."/>
            <person name="Lee P."/>
            <person name="Lin S."/>
            <person name="Lin Y."/>
            <person name="Liou J."/>
            <person name="Liu S."/>
            <person name="Hsing Y."/>
            <person name="Raghuvanshi S."/>
            <person name="Mohanty A."/>
            <person name="Bharti A.K."/>
            <person name="Gaur A."/>
            <person name="Gupta V."/>
            <person name="Kumar D."/>
            <person name="Ravi V."/>
            <person name="Vij S."/>
            <person name="Kapur A."/>
            <person name="Khurana P."/>
            <person name="Khurana P."/>
            <person name="Khurana J.P."/>
            <person name="Tyagi A.K."/>
            <person name="Gaikwad K."/>
            <person name="Singh A."/>
            <person name="Dalal V."/>
            <person name="Srivastava S."/>
            <person name="Dixit A."/>
            <person name="Pal A.K."/>
            <person name="Ghazi I.A."/>
            <person name="Yadav M."/>
            <person name="Pandit A."/>
            <person name="Bhargava A."/>
            <person name="Sureshbabu K."/>
            <person name="Batra K."/>
            <person name="Sharma T.R."/>
            <person name="Mohapatra T."/>
            <person name="Singh N.K."/>
            <person name="Messing J."/>
            <person name="Nelson A.B."/>
            <person name="Fuks G."/>
            <person name="Kavchok S."/>
            <person name="Keizer G."/>
            <person name="Linton E."/>
            <person name="Llaca V."/>
            <person name="Song R."/>
            <person name="Tanyolac B."/>
            <person name="Young S."/>
            <person name="Ho-Il K."/>
            <person name="Hahn J.H."/>
            <person name="Sangsakoo G."/>
            <person name="Vanavichit A."/>
            <person name="de Mattos Luiz.A.T."/>
            <person name="Zimmer P.D."/>
            <person name="Malone G."/>
            <person name="Dellagostin O."/>
            <person name="de Oliveira A.C."/>
            <person name="Bevan M."/>
            <person name="Bancroft I."/>
            <person name="Minx P."/>
            <person name="Cordum H."/>
            <person name="Wilson R."/>
            <person name="Cheng Z."/>
            <person name="Jin W."/>
            <person name="Jiang J."/>
            <person name="Leong S.A."/>
            <person name="Iwama H."/>
            <person name="Gojobori T."/>
            <person name="Itoh T."/>
            <person name="Niimura Y."/>
            <person name="Fujii Y."/>
            <person name="Habara T."/>
            <person name="Sakai H."/>
            <person name="Sato Y."/>
            <person name="Wilson G."/>
            <person name="Kumar K."/>
            <person name="McCouch S."/>
            <person name="Juretic N."/>
            <person name="Hoen D."/>
            <person name="Wright S."/>
            <person name="Bruskiewich R."/>
            <person name="Bureau T."/>
            <person name="Miyao A."/>
            <person name="Hirochika H."/>
            <person name="Nishikawa T."/>
            <person name="Kadowaki K."/>
            <person name="Sugiura M."/>
            <person name="Burr B."/>
            <person name="Sasaki T."/>
        </authorList>
    </citation>
    <scope>NUCLEOTIDE SEQUENCE [LARGE SCALE GENOMIC DNA]</scope>
    <source>
        <strain evidence="12">cv. Nipponbare</strain>
    </source>
</reference>
<feature type="compositionally biased region" description="Basic and acidic residues" evidence="9">
    <location>
        <begin position="302"/>
        <end position="319"/>
    </location>
</feature>
<dbReference type="SUPFAM" id="SSF53098">
    <property type="entry name" value="Ribonuclease H-like"/>
    <property type="match status" value="1"/>
</dbReference>
<dbReference type="Proteomes" id="UP000000763">
    <property type="component" value="Chromosome 5"/>
</dbReference>
<name>Q75G98_ORYSJ</name>
<dbReference type="InterPro" id="IPR007021">
    <property type="entry name" value="DUF659"/>
</dbReference>
<dbReference type="PROSITE" id="PS50808">
    <property type="entry name" value="ZF_BED"/>
    <property type="match status" value="1"/>
</dbReference>
<comment type="cofactor">
    <cofactor evidence="1">
        <name>a divalent metal cation</name>
        <dbReference type="ChEBI" id="CHEBI:60240"/>
    </cofactor>
</comment>
<dbReference type="Pfam" id="PF26138">
    <property type="entry name" value="DUF8040"/>
    <property type="match status" value="1"/>
</dbReference>
<dbReference type="GO" id="GO:0003677">
    <property type="term" value="F:DNA binding"/>
    <property type="evidence" value="ECO:0007669"/>
    <property type="project" value="UniProtKB-KW"/>
</dbReference>
<dbReference type="GO" id="GO:0008270">
    <property type="term" value="F:zinc ion binding"/>
    <property type="evidence" value="ECO:0007669"/>
    <property type="project" value="UniProtKB-KW"/>
</dbReference>
<sequence length="1005" mass="113888">MAQNVLSKSVKMPIDSVDWNDYNTRVVCEIFADQVVVGDGSSNQRAQNRFKHSGETISRKFEEVLFAVVELGHDIVHPKDPNFPTVHDRIRKDRRMWPHFKDCIGTVDGTHILAVVPDEEKIRYIGRSKSTTQNVMAICDHDMRFIYASIGQPGSMHDTTVLFNALRTDINIFPHPPQAGVQPAAAALKAAEQRRKSDEEVRQCNVSEALKQQHQSAASVSVEAGPKQAGINSDDPAWAHCFCPDITKKHHLRCKYCDKVCTAGITRIKYHLAGIKGFNTTKCQKVPSPVQQEMFDLLTKKTSEKEQKNKEKEVARAEVDIENSDCESGSEGSDHGNNVLVVKPKETTGSSSSRSVAGGHTIDKYYKPPSIEESASMTQRVIKLSNKVQTALTTQKREERRNRTCEYICQWFYEASIPHNTVTLPSFAHMLEAIGQFGRSLKGPSPYEMSGSFLQKRKEKVMDGFKEHKESWELTGCSIMTDAWTDRKGRGVMNLVVHSAHGVLFLDSVECSGDRKDGKYIFELVDRYIEEIGEQHVVQVVTDNASVNTTAASLLTAKRPSIFWNGYAAHCLDLMLEDIGKLGPVEETIANARQVTVFLYAHTRVLDLMRKFLNRDLVRSGVTRFATAYLNLKSLLDNKKELVRLFKSDEMEQLGYLKQAKGKKASKVIRSETFWKNVDIAVNYFEPLANVLRRMDSDVPSMGFFHGLMLEAKKEISQRFDNDKSRFIEVWDIIDKRWDNKIKAPLHLAGYYLNPYYYFPNKQEIESDGSFRAGVISCIDKLIDDEDIQDKIIEELNLYQDQHGSFGHEIAVRQRKNKNFNPAKWWLNHGTSTPNLRKLAARILSLTCSSSACERNWSVFEQVHTKKRNRLLHERMRDLVFVKFNSKLRNKRENKGRDPIEKEVDDVVADGDNEFITGVVPSSSEMDQQCAKESQQHTTPQAPAPAKRKRPVHAKKRKVRSLQSLMRNAPVHPEAPSSDSEDCDDGIPMQTSDSDKSPSPSPFVS</sequence>
<dbReference type="GO" id="GO:0005634">
    <property type="term" value="C:nucleus"/>
    <property type="evidence" value="ECO:0007669"/>
    <property type="project" value="UniProtKB-SubCell"/>
</dbReference>
<evidence type="ECO:0000259" key="10">
    <source>
        <dbReference type="PROSITE" id="PS50808"/>
    </source>
</evidence>
<dbReference type="InterPro" id="IPR012337">
    <property type="entry name" value="RNaseH-like_sf"/>
</dbReference>
<evidence type="ECO:0000256" key="2">
    <source>
        <dbReference type="ARBA" id="ARBA00004123"/>
    </source>
</evidence>
<dbReference type="GO" id="GO:0046983">
    <property type="term" value="F:protein dimerization activity"/>
    <property type="evidence" value="ECO:0007669"/>
    <property type="project" value="InterPro"/>
</dbReference>
<protein>
    <recommendedName>
        <fullName evidence="10">BED-type domain-containing protein</fullName>
    </recommendedName>
</protein>
<proteinExistence type="predicted"/>
<keyword evidence="4 8" id="KW-0863">Zinc-finger</keyword>